<dbReference type="Proteomes" id="UP000309215">
    <property type="component" value="Unassembled WGS sequence"/>
</dbReference>
<keyword evidence="4" id="KW-1185">Reference proteome</keyword>
<feature type="transmembrane region" description="Helical" evidence="1">
    <location>
        <begin position="203"/>
        <end position="225"/>
    </location>
</feature>
<proteinExistence type="predicted"/>
<feature type="chain" id="PRO_5020882231" evidence="2">
    <location>
        <begin position="27"/>
        <end position="239"/>
    </location>
</feature>
<gene>
    <name evidence="3" type="ORF">E8A74_05890</name>
</gene>
<feature type="transmembrane region" description="Helical" evidence="1">
    <location>
        <begin position="74"/>
        <end position="93"/>
    </location>
</feature>
<feature type="transmembrane region" description="Helical" evidence="1">
    <location>
        <begin position="42"/>
        <end position="62"/>
    </location>
</feature>
<keyword evidence="2" id="KW-0732">Signal</keyword>
<evidence type="ECO:0000256" key="1">
    <source>
        <dbReference type="SAM" id="Phobius"/>
    </source>
</evidence>
<sequence length="239" mass="25162">MRIREIVLATLGLVSASFAYSTEASAQTVPAIAPRDETWGTVSHVMLGVGAGTVFLMPRVYYSDPESTVGWKGRWHFSMFAPAMTMAAATFLVDGPIRNALQYPRPGCTVDQTLVANTDSGCETFGGPSTHAFASWGATGVGTGIFLVDTIKFSKGRFNAGSFIGNIGVPLVASILTSVGRGVESPAVDEFGTQTLPYETSNQIIAGTFAGFFTGLLVGGAYALLQRPSCGYGNAIFCW</sequence>
<accession>A0A4U1JHP7</accession>
<reference evidence="3 4" key="1">
    <citation type="submission" date="2019-04" db="EMBL/GenBank/DDBJ databases">
        <authorList>
            <person name="Li Y."/>
            <person name="Wang J."/>
        </authorList>
    </citation>
    <scope>NUCLEOTIDE SEQUENCE [LARGE SCALE GENOMIC DNA]</scope>
    <source>
        <strain evidence="3 4">DSM 14668</strain>
    </source>
</reference>
<keyword evidence="1" id="KW-1133">Transmembrane helix</keyword>
<name>A0A4U1JHP7_9BACT</name>
<organism evidence="3 4">
    <name type="scientific">Polyangium fumosum</name>
    <dbReference type="NCBI Taxonomy" id="889272"/>
    <lineage>
        <taxon>Bacteria</taxon>
        <taxon>Pseudomonadati</taxon>
        <taxon>Myxococcota</taxon>
        <taxon>Polyangia</taxon>
        <taxon>Polyangiales</taxon>
        <taxon>Polyangiaceae</taxon>
        <taxon>Polyangium</taxon>
    </lineage>
</organism>
<dbReference type="EMBL" id="SSMQ01000004">
    <property type="protein sequence ID" value="TKD12139.1"/>
    <property type="molecule type" value="Genomic_DNA"/>
</dbReference>
<evidence type="ECO:0000256" key="2">
    <source>
        <dbReference type="SAM" id="SignalP"/>
    </source>
</evidence>
<comment type="caution">
    <text evidence="3">The sequence shown here is derived from an EMBL/GenBank/DDBJ whole genome shotgun (WGS) entry which is preliminary data.</text>
</comment>
<evidence type="ECO:0000313" key="4">
    <source>
        <dbReference type="Proteomes" id="UP000309215"/>
    </source>
</evidence>
<dbReference type="AlphaFoldDB" id="A0A4U1JHP7"/>
<feature type="transmembrane region" description="Helical" evidence="1">
    <location>
        <begin position="163"/>
        <end position="183"/>
    </location>
</feature>
<protein>
    <submittedName>
        <fullName evidence="3">Uncharacterized protein</fullName>
    </submittedName>
</protein>
<feature type="signal peptide" evidence="2">
    <location>
        <begin position="1"/>
        <end position="26"/>
    </location>
</feature>
<evidence type="ECO:0000313" key="3">
    <source>
        <dbReference type="EMBL" id="TKD12139.1"/>
    </source>
</evidence>
<feature type="transmembrane region" description="Helical" evidence="1">
    <location>
        <begin position="133"/>
        <end position="151"/>
    </location>
</feature>
<dbReference type="OrthoDB" id="5503080at2"/>
<keyword evidence="1" id="KW-0472">Membrane</keyword>
<keyword evidence="1" id="KW-0812">Transmembrane</keyword>